<feature type="transmembrane region" description="Helical" evidence="5">
    <location>
        <begin position="231"/>
        <end position="250"/>
    </location>
</feature>
<dbReference type="InterPro" id="IPR026841">
    <property type="entry name" value="Aur1/Ipt1"/>
</dbReference>
<dbReference type="CDD" id="cd03386">
    <property type="entry name" value="PAP2_Aur1_like"/>
    <property type="match status" value="1"/>
</dbReference>
<evidence type="ECO:0000256" key="5">
    <source>
        <dbReference type="SAM" id="Phobius"/>
    </source>
</evidence>
<keyword evidence="2 5" id="KW-0812">Transmembrane</keyword>
<dbReference type="RefSeq" id="WP_229688860.1">
    <property type="nucleotide sequence ID" value="NZ_BMJC01000002.1"/>
</dbReference>
<accession>A0A8J2UCL0</accession>
<evidence type="ECO:0000256" key="3">
    <source>
        <dbReference type="ARBA" id="ARBA00022989"/>
    </source>
</evidence>
<dbReference type="Pfam" id="PF14378">
    <property type="entry name" value="PAP2_3"/>
    <property type="match status" value="1"/>
</dbReference>
<feature type="transmembrane region" description="Helical" evidence="5">
    <location>
        <begin position="257"/>
        <end position="275"/>
    </location>
</feature>
<reference evidence="7" key="1">
    <citation type="journal article" date="2014" name="Int. J. Syst. Evol. Microbiol.">
        <title>Complete genome sequence of Corynebacterium casei LMG S-19264T (=DSM 44701T), isolated from a smear-ripened cheese.</title>
        <authorList>
            <consortium name="US DOE Joint Genome Institute (JGI-PGF)"/>
            <person name="Walter F."/>
            <person name="Albersmeier A."/>
            <person name="Kalinowski J."/>
            <person name="Ruckert C."/>
        </authorList>
    </citation>
    <scope>NUCLEOTIDE SEQUENCE</scope>
    <source>
        <strain evidence="7">CGMCC 1.15448</strain>
    </source>
</reference>
<feature type="transmembrane region" description="Helical" evidence="5">
    <location>
        <begin position="64"/>
        <end position="81"/>
    </location>
</feature>
<sequence length="337" mass="38245">MDTTMDSPGPRPLTGTPLTLRTALTAVGISVLYLVLAASLLGFKTDQLILVGLFNILFFLSDPTRRFILGFTVFIIFWVLFDSMKLFPNYRYNTVHIEDLYHLEKSLFGIKGADGAIRTPNEFWYLHRQTFPDILAGCFYLCWIPLPLAFAGYLFYKNKEAFFQFALSFLIVNFVGFIVYYVCPAAPPWYVQQYGFAFNAHTPGNTAGLGRWDDYFHVHVFSGLYAKSSNVFAAMPSLHAAYPLTVLYYGIKYRLRWANALFAVIMTGIWFAAVYTSHHYVLDVLAGVTCGIIGIGLFQYMYRKIGWFTRMVKRWILAVTPRSAGTPEASASQSPRP</sequence>
<evidence type="ECO:0000256" key="1">
    <source>
        <dbReference type="ARBA" id="ARBA00004141"/>
    </source>
</evidence>
<dbReference type="GO" id="GO:0016020">
    <property type="term" value="C:membrane"/>
    <property type="evidence" value="ECO:0007669"/>
    <property type="project" value="UniProtKB-SubCell"/>
</dbReference>
<feature type="domain" description="Inositolphosphotransferase Aur1/Ipt1" evidence="6">
    <location>
        <begin position="124"/>
        <end position="296"/>
    </location>
</feature>
<dbReference type="PANTHER" id="PTHR31310">
    <property type="match status" value="1"/>
</dbReference>
<dbReference type="PANTHER" id="PTHR31310:SF7">
    <property type="entry name" value="PA-PHOSPHATASE RELATED-FAMILY PROTEIN DDB_G0268928"/>
    <property type="match status" value="1"/>
</dbReference>
<feature type="transmembrane region" description="Helical" evidence="5">
    <location>
        <begin position="281"/>
        <end position="302"/>
    </location>
</feature>
<evidence type="ECO:0000259" key="6">
    <source>
        <dbReference type="Pfam" id="PF14378"/>
    </source>
</evidence>
<keyword evidence="4 5" id="KW-0472">Membrane</keyword>
<dbReference type="AlphaFoldDB" id="A0A8J2UCL0"/>
<evidence type="ECO:0000256" key="2">
    <source>
        <dbReference type="ARBA" id="ARBA00022692"/>
    </source>
</evidence>
<dbReference type="InterPro" id="IPR052185">
    <property type="entry name" value="IPC_Synthase-Related"/>
</dbReference>
<dbReference type="EMBL" id="BMJC01000002">
    <property type="protein sequence ID" value="GGA96960.1"/>
    <property type="molecule type" value="Genomic_DNA"/>
</dbReference>
<organism evidence="7 8">
    <name type="scientific">Puia dinghuensis</name>
    <dbReference type="NCBI Taxonomy" id="1792502"/>
    <lineage>
        <taxon>Bacteria</taxon>
        <taxon>Pseudomonadati</taxon>
        <taxon>Bacteroidota</taxon>
        <taxon>Chitinophagia</taxon>
        <taxon>Chitinophagales</taxon>
        <taxon>Chitinophagaceae</taxon>
        <taxon>Puia</taxon>
    </lineage>
</organism>
<evidence type="ECO:0000313" key="7">
    <source>
        <dbReference type="EMBL" id="GGA96960.1"/>
    </source>
</evidence>
<feature type="transmembrane region" description="Helical" evidence="5">
    <location>
        <begin position="20"/>
        <end position="43"/>
    </location>
</feature>
<reference evidence="7" key="2">
    <citation type="submission" date="2020-09" db="EMBL/GenBank/DDBJ databases">
        <authorList>
            <person name="Sun Q."/>
            <person name="Zhou Y."/>
        </authorList>
    </citation>
    <scope>NUCLEOTIDE SEQUENCE</scope>
    <source>
        <strain evidence="7">CGMCC 1.15448</strain>
    </source>
</reference>
<name>A0A8J2UCL0_9BACT</name>
<evidence type="ECO:0000313" key="8">
    <source>
        <dbReference type="Proteomes" id="UP000607559"/>
    </source>
</evidence>
<comment type="subcellular location">
    <subcellularLocation>
        <location evidence="1">Membrane</location>
        <topology evidence="1">Multi-pass membrane protein</topology>
    </subcellularLocation>
</comment>
<dbReference type="Proteomes" id="UP000607559">
    <property type="component" value="Unassembled WGS sequence"/>
</dbReference>
<feature type="transmembrane region" description="Helical" evidence="5">
    <location>
        <begin position="134"/>
        <end position="155"/>
    </location>
</feature>
<feature type="transmembrane region" description="Helical" evidence="5">
    <location>
        <begin position="162"/>
        <end position="182"/>
    </location>
</feature>
<protein>
    <submittedName>
        <fullName evidence="7">Aureobasidin A resistance protein</fullName>
    </submittedName>
</protein>
<comment type="caution">
    <text evidence="7">The sequence shown here is derived from an EMBL/GenBank/DDBJ whole genome shotgun (WGS) entry which is preliminary data.</text>
</comment>
<keyword evidence="3 5" id="KW-1133">Transmembrane helix</keyword>
<proteinExistence type="predicted"/>
<keyword evidence="8" id="KW-1185">Reference proteome</keyword>
<evidence type="ECO:0000256" key="4">
    <source>
        <dbReference type="ARBA" id="ARBA00023136"/>
    </source>
</evidence>
<dbReference type="Gene3D" id="1.20.144.10">
    <property type="entry name" value="Phosphatidic acid phosphatase type 2/haloperoxidase"/>
    <property type="match status" value="1"/>
</dbReference>
<gene>
    <name evidence="7" type="ORF">GCM10011511_20330</name>
</gene>